<feature type="region of interest" description="Disordered" evidence="10">
    <location>
        <begin position="373"/>
        <end position="393"/>
    </location>
</feature>
<proteinExistence type="predicted"/>
<feature type="domain" description="C2H2-type" evidence="11">
    <location>
        <begin position="126"/>
        <end position="153"/>
    </location>
</feature>
<evidence type="ECO:0000256" key="7">
    <source>
        <dbReference type="ARBA" id="ARBA00023163"/>
    </source>
</evidence>
<accession>A0A814CPS4</accession>
<feature type="compositionally biased region" description="Low complexity" evidence="10">
    <location>
        <begin position="160"/>
        <end position="172"/>
    </location>
</feature>
<organism evidence="13 16">
    <name type="scientific">Didymodactylos carnosus</name>
    <dbReference type="NCBI Taxonomy" id="1234261"/>
    <lineage>
        <taxon>Eukaryota</taxon>
        <taxon>Metazoa</taxon>
        <taxon>Spiralia</taxon>
        <taxon>Gnathifera</taxon>
        <taxon>Rotifera</taxon>
        <taxon>Eurotatoria</taxon>
        <taxon>Bdelloidea</taxon>
        <taxon>Philodinida</taxon>
        <taxon>Philodinidae</taxon>
        <taxon>Didymodactylos</taxon>
    </lineage>
</organism>
<dbReference type="GO" id="GO:0008270">
    <property type="term" value="F:zinc ion binding"/>
    <property type="evidence" value="ECO:0007669"/>
    <property type="project" value="UniProtKB-KW"/>
</dbReference>
<evidence type="ECO:0000259" key="11">
    <source>
        <dbReference type="PROSITE" id="PS50157"/>
    </source>
</evidence>
<keyword evidence="7" id="KW-0804">Transcription</keyword>
<evidence type="ECO:0000256" key="6">
    <source>
        <dbReference type="ARBA" id="ARBA00023015"/>
    </source>
</evidence>
<feature type="region of interest" description="Disordered" evidence="10">
    <location>
        <begin position="158"/>
        <end position="185"/>
    </location>
</feature>
<feature type="region of interest" description="Disordered" evidence="10">
    <location>
        <begin position="1"/>
        <end position="48"/>
    </location>
</feature>
<dbReference type="InterPro" id="IPR036236">
    <property type="entry name" value="Znf_C2H2_sf"/>
</dbReference>
<protein>
    <recommendedName>
        <fullName evidence="11">C2H2-type domain-containing protein</fullName>
    </recommendedName>
</protein>
<evidence type="ECO:0000256" key="4">
    <source>
        <dbReference type="ARBA" id="ARBA00022771"/>
    </source>
</evidence>
<evidence type="ECO:0000313" key="14">
    <source>
        <dbReference type="EMBL" id="CAF3611281.1"/>
    </source>
</evidence>
<name>A0A814CPS4_9BILA</name>
<comment type="subcellular location">
    <subcellularLocation>
        <location evidence="1">Nucleus</location>
    </subcellularLocation>
</comment>
<dbReference type="Proteomes" id="UP000681722">
    <property type="component" value="Unassembled WGS sequence"/>
</dbReference>
<dbReference type="GO" id="GO:0010564">
    <property type="term" value="P:regulation of cell cycle process"/>
    <property type="evidence" value="ECO:0007669"/>
    <property type="project" value="TreeGrafter"/>
</dbReference>
<dbReference type="FunFam" id="3.30.160.60:FF:001896">
    <property type="entry name" value="insulinoma-associated protein 1b"/>
    <property type="match status" value="1"/>
</dbReference>
<sequence>MATATPTPKFSRKRSAATTTVNLKRSKLRKCSKSGNDSSNRHEEDTRLPFNGTRLKEWEEYEKWKEVRGDIEPTMNYVEVTPEAIEELKKIKNIIGDYICQLCKVKYENAFQLAMHKCPRVVHVEFRCPDCDKTFNCPANLASHRRWHKPENIRTHARYSSRSESCSTSSLSDTINGDEAKSQKQVITTSKNLTLEKPPKSAVRESVEPNIQQISSLITNHESSTNTFHNTLSSLLEPARNRSIHSTPFHPLLNISSPVHKSLFNGTHPLDFVEHKTVQNFPTNMVPLNRTFINPVLGHIFNRSHDHSSLTRLVLERNHQLFPMNHTTETTAFREHPPNNDNKHFQQSCIFCSEQFLDLNRLIQHIQKKHAVKKTNSANGNTNTSLTVEQNIE</sequence>
<reference evidence="13" key="1">
    <citation type="submission" date="2021-02" db="EMBL/GenBank/DDBJ databases">
        <authorList>
            <person name="Nowell W R."/>
        </authorList>
    </citation>
    <scope>NUCLEOTIDE SEQUENCE</scope>
</reference>
<dbReference type="OrthoDB" id="8953942at2759"/>
<dbReference type="Proteomes" id="UP000682733">
    <property type="component" value="Unassembled WGS sequence"/>
</dbReference>
<dbReference type="GO" id="GO:0005634">
    <property type="term" value="C:nucleus"/>
    <property type="evidence" value="ECO:0007669"/>
    <property type="project" value="UniProtKB-SubCell"/>
</dbReference>
<gene>
    <name evidence="13" type="ORF">GPM918_LOCUS10875</name>
    <name evidence="12" type="ORF">OVA965_LOCUS5939</name>
    <name evidence="15" type="ORF">SRO942_LOCUS10876</name>
    <name evidence="14" type="ORF">TMI583_LOCUS5935</name>
</gene>
<dbReference type="GO" id="GO:0001227">
    <property type="term" value="F:DNA-binding transcription repressor activity, RNA polymerase II-specific"/>
    <property type="evidence" value="ECO:0007669"/>
    <property type="project" value="TreeGrafter"/>
</dbReference>
<evidence type="ECO:0000256" key="2">
    <source>
        <dbReference type="ARBA" id="ARBA00022723"/>
    </source>
</evidence>
<dbReference type="EMBL" id="CAJOBC010002189">
    <property type="protein sequence ID" value="CAF3720403.1"/>
    <property type="molecule type" value="Genomic_DNA"/>
</dbReference>
<evidence type="ECO:0000256" key="8">
    <source>
        <dbReference type="ARBA" id="ARBA00023242"/>
    </source>
</evidence>
<keyword evidence="8" id="KW-0539">Nucleus</keyword>
<dbReference type="PANTHER" id="PTHR15065:SF4">
    <property type="entry name" value="LD18634P"/>
    <property type="match status" value="1"/>
</dbReference>
<keyword evidence="3" id="KW-0677">Repeat</keyword>
<keyword evidence="6" id="KW-0805">Transcription regulation</keyword>
<dbReference type="EMBL" id="CAJNOK010001720">
    <property type="protein sequence ID" value="CAF0826794.1"/>
    <property type="molecule type" value="Genomic_DNA"/>
</dbReference>
<evidence type="ECO:0000313" key="12">
    <source>
        <dbReference type="EMBL" id="CAF0826794.1"/>
    </source>
</evidence>
<keyword evidence="4 9" id="KW-0863">Zinc-finger</keyword>
<dbReference type="PROSITE" id="PS50157">
    <property type="entry name" value="ZINC_FINGER_C2H2_2"/>
    <property type="match status" value="1"/>
</dbReference>
<dbReference type="Proteomes" id="UP000663829">
    <property type="component" value="Unassembled WGS sequence"/>
</dbReference>
<dbReference type="Proteomes" id="UP000677228">
    <property type="component" value="Unassembled WGS sequence"/>
</dbReference>
<keyword evidence="16" id="KW-1185">Reference proteome</keyword>
<evidence type="ECO:0000313" key="15">
    <source>
        <dbReference type="EMBL" id="CAF3720403.1"/>
    </source>
</evidence>
<dbReference type="PANTHER" id="PTHR15065">
    <property type="entry name" value="INSULINOMA-ASSOCIATED 1"/>
    <property type="match status" value="1"/>
</dbReference>
<keyword evidence="5" id="KW-0862">Zinc</keyword>
<dbReference type="GO" id="GO:0017053">
    <property type="term" value="C:transcription repressor complex"/>
    <property type="evidence" value="ECO:0007669"/>
    <property type="project" value="TreeGrafter"/>
</dbReference>
<dbReference type="GO" id="GO:0000978">
    <property type="term" value="F:RNA polymerase II cis-regulatory region sequence-specific DNA binding"/>
    <property type="evidence" value="ECO:0007669"/>
    <property type="project" value="TreeGrafter"/>
</dbReference>
<dbReference type="Gene3D" id="3.30.160.60">
    <property type="entry name" value="Classic Zinc Finger"/>
    <property type="match status" value="1"/>
</dbReference>
<dbReference type="PROSITE" id="PS00028">
    <property type="entry name" value="ZINC_FINGER_C2H2_1"/>
    <property type="match status" value="2"/>
</dbReference>
<dbReference type="EMBL" id="CAJNOQ010002189">
    <property type="protein sequence ID" value="CAF0944137.1"/>
    <property type="molecule type" value="Genomic_DNA"/>
</dbReference>
<keyword evidence="2" id="KW-0479">Metal-binding</keyword>
<comment type="caution">
    <text evidence="13">The sequence shown here is derived from an EMBL/GenBank/DDBJ whole genome shotgun (WGS) entry which is preliminary data.</text>
</comment>
<evidence type="ECO:0000313" key="16">
    <source>
        <dbReference type="Proteomes" id="UP000663829"/>
    </source>
</evidence>
<dbReference type="EMBL" id="CAJOBA010001720">
    <property type="protein sequence ID" value="CAF3611281.1"/>
    <property type="molecule type" value="Genomic_DNA"/>
</dbReference>
<dbReference type="SUPFAM" id="SSF57667">
    <property type="entry name" value="beta-beta-alpha zinc fingers"/>
    <property type="match status" value="1"/>
</dbReference>
<evidence type="ECO:0000256" key="5">
    <source>
        <dbReference type="ARBA" id="ARBA00022833"/>
    </source>
</evidence>
<evidence type="ECO:0000256" key="9">
    <source>
        <dbReference type="PROSITE-ProRule" id="PRU00042"/>
    </source>
</evidence>
<evidence type="ECO:0000256" key="1">
    <source>
        <dbReference type="ARBA" id="ARBA00004123"/>
    </source>
</evidence>
<evidence type="ECO:0000256" key="3">
    <source>
        <dbReference type="ARBA" id="ARBA00022737"/>
    </source>
</evidence>
<evidence type="ECO:0000313" key="13">
    <source>
        <dbReference type="EMBL" id="CAF0944137.1"/>
    </source>
</evidence>
<dbReference type="AlphaFoldDB" id="A0A814CPS4"/>
<dbReference type="Pfam" id="PF12874">
    <property type="entry name" value="zf-met"/>
    <property type="match status" value="1"/>
</dbReference>
<dbReference type="InterPro" id="IPR042972">
    <property type="entry name" value="INSM1/2"/>
</dbReference>
<dbReference type="InterPro" id="IPR013087">
    <property type="entry name" value="Znf_C2H2_type"/>
</dbReference>
<evidence type="ECO:0000256" key="10">
    <source>
        <dbReference type="SAM" id="MobiDB-lite"/>
    </source>
</evidence>
<dbReference type="SMART" id="SM00355">
    <property type="entry name" value="ZnF_C2H2"/>
    <property type="match status" value="3"/>
</dbReference>
<feature type="compositionally biased region" description="Polar residues" evidence="10">
    <location>
        <begin position="374"/>
        <end position="393"/>
    </location>
</feature>
<dbReference type="GO" id="GO:0030182">
    <property type="term" value="P:neuron differentiation"/>
    <property type="evidence" value="ECO:0007669"/>
    <property type="project" value="TreeGrafter"/>
</dbReference>